<sequence>MDEAAKKLSESGIGEGTEASVLRMALDNDLQLSVYFKDKAYVVTGRIVHVTEDEMCIAAAKGVYPEQLKWKQIEGCEDMGDIFLESIYLGKDGFWLGGGDFLNIEYKKVYPIGGLWDLIMVHDGRQSIEDKWFTLDGGINENKIISKGIYIQHPNGTICQLRKLFDQKEYQAKFELRKKQLQENLSCGDITNEEFDKQIYIHEEDRREHLKKIIETQAYSEISGLPQNCALVVRAEEIDEFVERFSEPNTKQKNSAKVHGGALNNTRDRENIFGAAFALVATDPNAFRAKNGNLKATQVAQRLAVEQQALFPNGKLPMEEGTIADHLSSWINKIKKPK</sequence>
<keyword evidence="2" id="KW-1185">Reference proteome</keyword>
<evidence type="ECO:0000313" key="1">
    <source>
        <dbReference type="EMBL" id="OAI24544.1"/>
    </source>
</evidence>
<dbReference type="AlphaFoldDB" id="A0AA91I4J6"/>
<protein>
    <submittedName>
        <fullName evidence="1">Uncharacterized protein</fullName>
    </submittedName>
</protein>
<gene>
    <name evidence="1" type="ORF">A1356_15390</name>
</gene>
<dbReference type="EMBL" id="LUUL01000088">
    <property type="protein sequence ID" value="OAI24544.1"/>
    <property type="molecule type" value="Genomic_DNA"/>
</dbReference>
<proteinExistence type="predicted"/>
<comment type="caution">
    <text evidence="1">The sequence shown here is derived from an EMBL/GenBank/DDBJ whole genome shotgun (WGS) entry which is preliminary data.</text>
</comment>
<organism evidence="1 2">
    <name type="scientific">Methylomonas koyamae</name>
    <dbReference type="NCBI Taxonomy" id="702114"/>
    <lineage>
        <taxon>Bacteria</taxon>
        <taxon>Pseudomonadati</taxon>
        <taxon>Pseudomonadota</taxon>
        <taxon>Gammaproteobacteria</taxon>
        <taxon>Methylococcales</taxon>
        <taxon>Methylococcaceae</taxon>
        <taxon>Methylomonas</taxon>
    </lineage>
</organism>
<name>A0AA91I4J6_9GAMM</name>
<dbReference type="Proteomes" id="UP000077734">
    <property type="component" value="Unassembled WGS sequence"/>
</dbReference>
<accession>A0AA91I4J6</accession>
<evidence type="ECO:0000313" key="2">
    <source>
        <dbReference type="Proteomes" id="UP000077734"/>
    </source>
</evidence>
<reference evidence="1 2" key="1">
    <citation type="submission" date="2016-03" db="EMBL/GenBank/DDBJ databases">
        <authorList>
            <person name="Heylen K."/>
            <person name="De Vos P."/>
            <person name="Vekeman B."/>
        </authorList>
    </citation>
    <scope>NUCLEOTIDE SEQUENCE [LARGE SCALE GENOMIC DNA]</scope>
    <source>
        <strain evidence="1 2">R-49807</strain>
    </source>
</reference>